<keyword evidence="1" id="KW-1133">Transmembrane helix</keyword>
<dbReference type="AlphaFoldDB" id="A0AAD7NPI3"/>
<gene>
    <name evidence="2" type="ORF">B0H16DRAFT_1452881</name>
</gene>
<evidence type="ECO:0000313" key="2">
    <source>
        <dbReference type="EMBL" id="KAJ7768955.1"/>
    </source>
</evidence>
<keyword evidence="3" id="KW-1185">Reference proteome</keyword>
<dbReference type="Proteomes" id="UP001215598">
    <property type="component" value="Unassembled WGS sequence"/>
</dbReference>
<feature type="transmembrane region" description="Helical" evidence="1">
    <location>
        <begin position="70"/>
        <end position="94"/>
    </location>
</feature>
<comment type="caution">
    <text evidence="2">The sequence shown here is derived from an EMBL/GenBank/DDBJ whole genome shotgun (WGS) entry which is preliminary data.</text>
</comment>
<feature type="transmembrane region" description="Helical" evidence="1">
    <location>
        <begin position="236"/>
        <end position="257"/>
    </location>
</feature>
<organism evidence="2 3">
    <name type="scientific">Mycena metata</name>
    <dbReference type="NCBI Taxonomy" id="1033252"/>
    <lineage>
        <taxon>Eukaryota</taxon>
        <taxon>Fungi</taxon>
        <taxon>Dikarya</taxon>
        <taxon>Basidiomycota</taxon>
        <taxon>Agaricomycotina</taxon>
        <taxon>Agaricomycetes</taxon>
        <taxon>Agaricomycetidae</taxon>
        <taxon>Agaricales</taxon>
        <taxon>Marasmiineae</taxon>
        <taxon>Mycenaceae</taxon>
        <taxon>Mycena</taxon>
    </lineage>
</organism>
<dbReference type="EMBL" id="JARKIB010000019">
    <property type="protein sequence ID" value="KAJ7768955.1"/>
    <property type="molecule type" value="Genomic_DNA"/>
</dbReference>
<feature type="transmembrane region" description="Helical" evidence="1">
    <location>
        <begin position="191"/>
        <end position="215"/>
    </location>
</feature>
<keyword evidence="1" id="KW-0472">Membrane</keyword>
<feature type="transmembrane region" description="Helical" evidence="1">
    <location>
        <begin position="151"/>
        <end position="171"/>
    </location>
</feature>
<keyword evidence="1" id="KW-0812">Transmembrane</keyword>
<proteinExistence type="predicted"/>
<reference evidence="2" key="1">
    <citation type="submission" date="2023-03" db="EMBL/GenBank/DDBJ databases">
        <title>Massive genome expansion in bonnet fungi (Mycena s.s.) driven by repeated elements and novel gene families across ecological guilds.</title>
        <authorList>
            <consortium name="Lawrence Berkeley National Laboratory"/>
            <person name="Harder C.B."/>
            <person name="Miyauchi S."/>
            <person name="Viragh M."/>
            <person name="Kuo A."/>
            <person name="Thoen E."/>
            <person name="Andreopoulos B."/>
            <person name="Lu D."/>
            <person name="Skrede I."/>
            <person name="Drula E."/>
            <person name="Henrissat B."/>
            <person name="Morin E."/>
            <person name="Kohler A."/>
            <person name="Barry K."/>
            <person name="LaButti K."/>
            <person name="Morin E."/>
            <person name="Salamov A."/>
            <person name="Lipzen A."/>
            <person name="Mereny Z."/>
            <person name="Hegedus B."/>
            <person name="Baldrian P."/>
            <person name="Stursova M."/>
            <person name="Weitz H."/>
            <person name="Taylor A."/>
            <person name="Grigoriev I.V."/>
            <person name="Nagy L.G."/>
            <person name="Martin F."/>
            <person name="Kauserud H."/>
        </authorList>
    </citation>
    <scope>NUCLEOTIDE SEQUENCE</scope>
    <source>
        <strain evidence="2">CBHHK182m</strain>
    </source>
</reference>
<name>A0AAD7NPI3_9AGAR</name>
<evidence type="ECO:0000256" key="1">
    <source>
        <dbReference type="SAM" id="Phobius"/>
    </source>
</evidence>
<feature type="transmembrane region" description="Helical" evidence="1">
    <location>
        <begin position="263"/>
        <end position="286"/>
    </location>
</feature>
<accession>A0AAD7NPI3</accession>
<evidence type="ECO:0000313" key="3">
    <source>
        <dbReference type="Proteomes" id="UP001215598"/>
    </source>
</evidence>
<sequence>MALQQFPLENTFIVAAWLETCLYGITPPFKTLPAFSKRHTGIYFSLFWFSVYVHNRWTRKGHWPTLQARVMFASSILMFSVATAHVAMSCYRMIRGYVDFGNAPGGPVSFLGVISHWTHIFNDVLFTIQSLLGDAMAVYRCWVLWDRDYKFLILPLALLIVNFVSGCKVTTGFARVRPGGSIFDSSLSTWITIFFSVAVVQNIITTGLMALRLWLTERKSPRFRMDGGAFLPVIRILVESAALYLFLEILLLVFYSLSYNVQYIVLDAMTPTIGITFGMITVRVMLRSQKHSSQERVETIGSVVMRRIVVSITAETEEDGPGVKMENEGGPANMG</sequence>
<protein>
    <submittedName>
        <fullName evidence="2">Uncharacterized protein</fullName>
    </submittedName>
</protein>